<evidence type="ECO:0000313" key="2">
    <source>
        <dbReference type="Proteomes" id="UP000887013"/>
    </source>
</evidence>
<protein>
    <submittedName>
        <fullName evidence="1">Uncharacterized protein</fullName>
    </submittedName>
</protein>
<dbReference type="EMBL" id="BMAW01053373">
    <property type="protein sequence ID" value="GFS90758.1"/>
    <property type="molecule type" value="Genomic_DNA"/>
</dbReference>
<name>A0A8X6N2S6_NEPPI</name>
<reference evidence="1" key="1">
    <citation type="submission" date="2020-08" db="EMBL/GenBank/DDBJ databases">
        <title>Multicomponent nature underlies the extraordinary mechanical properties of spider dragline silk.</title>
        <authorList>
            <person name="Kono N."/>
            <person name="Nakamura H."/>
            <person name="Mori M."/>
            <person name="Yoshida Y."/>
            <person name="Ohtoshi R."/>
            <person name="Malay A.D."/>
            <person name="Moran D.A.P."/>
            <person name="Tomita M."/>
            <person name="Numata K."/>
            <person name="Arakawa K."/>
        </authorList>
    </citation>
    <scope>NUCLEOTIDE SEQUENCE</scope>
</reference>
<accession>A0A8X6N2S6</accession>
<keyword evidence="2" id="KW-1185">Reference proteome</keyword>
<sequence>MPIPFCFENRQHVDVDAAVEQSLGCTSIDAMIRHESRISFASCLVRQSCGLRPMMPVAHWAWGRAGCTFFGSAVRRAFS</sequence>
<comment type="caution">
    <text evidence="1">The sequence shown here is derived from an EMBL/GenBank/DDBJ whole genome shotgun (WGS) entry which is preliminary data.</text>
</comment>
<dbReference type="Proteomes" id="UP000887013">
    <property type="component" value="Unassembled WGS sequence"/>
</dbReference>
<evidence type="ECO:0000313" key="1">
    <source>
        <dbReference type="EMBL" id="GFS90758.1"/>
    </source>
</evidence>
<proteinExistence type="predicted"/>
<organism evidence="1 2">
    <name type="scientific">Nephila pilipes</name>
    <name type="common">Giant wood spider</name>
    <name type="synonym">Nephila maculata</name>
    <dbReference type="NCBI Taxonomy" id="299642"/>
    <lineage>
        <taxon>Eukaryota</taxon>
        <taxon>Metazoa</taxon>
        <taxon>Ecdysozoa</taxon>
        <taxon>Arthropoda</taxon>
        <taxon>Chelicerata</taxon>
        <taxon>Arachnida</taxon>
        <taxon>Araneae</taxon>
        <taxon>Araneomorphae</taxon>
        <taxon>Entelegynae</taxon>
        <taxon>Araneoidea</taxon>
        <taxon>Nephilidae</taxon>
        <taxon>Nephila</taxon>
    </lineage>
</organism>
<dbReference type="AlphaFoldDB" id="A0A8X6N2S6"/>
<gene>
    <name evidence="1" type="ORF">NPIL_450261</name>
</gene>